<dbReference type="EMBL" id="LKAM01000015">
    <property type="protein sequence ID" value="KUM45841.1"/>
    <property type="molecule type" value="Genomic_DNA"/>
</dbReference>
<accession>A0A101LV23</accession>
<sequence>MKSILYSYVPKENDRFRESGFTFQGIYVNNQFLGFGFDFNSFSWSMGQSSVKTMAATYTHSFRSLSITLSIRTYTDFDSQPIYHI</sequence>
<evidence type="ECO:0000313" key="1">
    <source>
        <dbReference type="EMBL" id="KUM45841.1"/>
    </source>
</evidence>
<protein>
    <submittedName>
        <fullName evidence="1">Uncharacterized protein</fullName>
    </submittedName>
</protein>
<geneLocation type="mitochondrion" evidence="1"/>
<gene>
    <name evidence="1" type="ORF">ABT39_MTgene2195</name>
</gene>
<organism evidence="1">
    <name type="scientific">Picea glauca</name>
    <name type="common">White spruce</name>
    <name type="synonym">Pinus glauca</name>
    <dbReference type="NCBI Taxonomy" id="3330"/>
    <lineage>
        <taxon>Eukaryota</taxon>
        <taxon>Viridiplantae</taxon>
        <taxon>Streptophyta</taxon>
        <taxon>Embryophyta</taxon>
        <taxon>Tracheophyta</taxon>
        <taxon>Spermatophyta</taxon>
        <taxon>Pinopsida</taxon>
        <taxon>Pinidae</taxon>
        <taxon>Conifers I</taxon>
        <taxon>Pinales</taxon>
        <taxon>Pinaceae</taxon>
        <taxon>Picea</taxon>
    </lineage>
</organism>
<comment type="caution">
    <text evidence="1">The sequence shown here is derived from an EMBL/GenBank/DDBJ whole genome shotgun (WGS) entry which is preliminary data.</text>
</comment>
<proteinExistence type="predicted"/>
<keyword evidence="1" id="KW-0496">Mitochondrion</keyword>
<dbReference type="AlphaFoldDB" id="A0A101LV23"/>
<name>A0A101LV23_PICGL</name>
<reference evidence="1" key="1">
    <citation type="journal article" date="2015" name="Genome Biol. Evol.">
        <title>Organellar Genomes of White Spruce (Picea glauca): Assembly and Annotation.</title>
        <authorList>
            <person name="Jackman S.D."/>
            <person name="Warren R.L."/>
            <person name="Gibb E.A."/>
            <person name="Vandervalk B.P."/>
            <person name="Mohamadi H."/>
            <person name="Chu J."/>
            <person name="Raymond A."/>
            <person name="Pleasance S."/>
            <person name="Coope R."/>
            <person name="Wildung M.R."/>
            <person name="Ritland C.E."/>
            <person name="Bousquet J."/>
            <person name="Jones S.J."/>
            <person name="Bohlmann J."/>
            <person name="Birol I."/>
        </authorList>
    </citation>
    <scope>NUCLEOTIDE SEQUENCE [LARGE SCALE GENOMIC DNA]</scope>
    <source>
        <tissue evidence="1">Flushing bud</tissue>
    </source>
</reference>